<keyword evidence="5" id="KW-0539">Nucleus</keyword>
<dbReference type="InterPro" id="IPR012308">
    <property type="entry name" value="DNA_ligase_ATP-dep_N"/>
</dbReference>
<dbReference type="AlphaFoldDB" id="A0A915MYU9"/>
<evidence type="ECO:0000256" key="5">
    <source>
        <dbReference type="ARBA" id="ARBA00023242"/>
    </source>
</evidence>
<dbReference type="Gene3D" id="1.10.3260.10">
    <property type="entry name" value="DNA ligase, ATP-dependent, N-terminal domain"/>
    <property type="match status" value="1"/>
</dbReference>
<evidence type="ECO:0000256" key="1">
    <source>
        <dbReference type="ARBA" id="ARBA00007572"/>
    </source>
</evidence>
<accession>A0A915MYU9</accession>
<dbReference type="Proteomes" id="UP000887561">
    <property type="component" value="Unplaced"/>
</dbReference>
<evidence type="ECO:0000313" key="7">
    <source>
        <dbReference type="Proteomes" id="UP000887561"/>
    </source>
</evidence>
<keyword evidence="3" id="KW-0547">Nucleotide-binding</keyword>
<keyword evidence="2" id="KW-0436">Ligase</keyword>
<evidence type="ECO:0000256" key="2">
    <source>
        <dbReference type="ARBA" id="ARBA00022598"/>
    </source>
</evidence>
<dbReference type="InterPro" id="IPR036599">
    <property type="entry name" value="DNA_ligase_N_sf"/>
</dbReference>
<dbReference type="InterPro" id="IPR029710">
    <property type="entry name" value="LIG4"/>
</dbReference>
<proteinExistence type="inferred from homology"/>
<protein>
    <submittedName>
        <fullName evidence="8">ATP-dependent DNA ligase family profile domain-containing protein</fullName>
    </submittedName>
</protein>
<dbReference type="PANTHER" id="PTHR45997:SF1">
    <property type="entry name" value="DNA LIGASE 4"/>
    <property type="match status" value="1"/>
</dbReference>
<dbReference type="GO" id="GO:0006310">
    <property type="term" value="P:DNA recombination"/>
    <property type="evidence" value="ECO:0007669"/>
    <property type="project" value="InterPro"/>
</dbReference>
<dbReference type="Pfam" id="PF01068">
    <property type="entry name" value="DNA_ligase_A_M"/>
    <property type="match status" value="1"/>
</dbReference>
<organism evidence="7 8">
    <name type="scientific">Meloidogyne javanica</name>
    <name type="common">Root-knot nematode worm</name>
    <dbReference type="NCBI Taxonomy" id="6303"/>
    <lineage>
        <taxon>Eukaryota</taxon>
        <taxon>Metazoa</taxon>
        <taxon>Ecdysozoa</taxon>
        <taxon>Nematoda</taxon>
        <taxon>Chromadorea</taxon>
        <taxon>Rhabditida</taxon>
        <taxon>Tylenchina</taxon>
        <taxon>Tylenchomorpha</taxon>
        <taxon>Tylenchoidea</taxon>
        <taxon>Meloidogynidae</taxon>
        <taxon>Meloidogyninae</taxon>
        <taxon>Meloidogyne</taxon>
        <taxon>Meloidogyne incognita group</taxon>
    </lineage>
</organism>
<comment type="similarity">
    <text evidence="1">Belongs to the ATP-dependent DNA ligase family.</text>
</comment>
<keyword evidence="7" id="KW-1185">Reference proteome</keyword>
<dbReference type="WBParaSite" id="scaffold647_cov203.g1496">
    <property type="protein sequence ID" value="scaffold647_cov203.g1496"/>
    <property type="gene ID" value="scaffold647_cov203.g1496"/>
</dbReference>
<dbReference type="GO" id="GO:0006303">
    <property type="term" value="P:double-strand break repair via nonhomologous end joining"/>
    <property type="evidence" value="ECO:0007669"/>
    <property type="project" value="TreeGrafter"/>
</dbReference>
<dbReference type="GO" id="GO:0005524">
    <property type="term" value="F:ATP binding"/>
    <property type="evidence" value="ECO:0007669"/>
    <property type="project" value="UniProtKB-KW"/>
</dbReference>
<dbReference type="GO" id="GO:0006297">
    <property type="term" value="P:nucleotide-excision repair, DNA gap filling"/>
    <property type="evidence" value="ECO:0007669"/>
    <property type="project" value="TreeGrafter"/>
</dbReference>
<evidence type="ECO:0000256" key="3">
    <source>
        <dbReference type="ARBA" id="ARBA00022741"/>
    </source>
</evidence>
<feature type="domain" description="ATP-dependent DNA ligase family profile" evidence="6">
    <location>
        <begin position="317"/>
        <end position="437"/>
    </location>
</feature>
<dbReference type="InterPro" id="IPR012310">
    <property type="entry name" value="DNA_ligase_ATP-dep_cent"/>
</dbReference>
<evidence type="ECO:0000313" key="8">
    <source>
        <dbReference type="WBParaSite" id="scaffold647_cov203.g1496"/>
    </source>
</evidence>
<dbReference type="PROSITE" id="PS50160">
    <property type="entry name" value="DNA_LIGASE_A3"/>
    <property type="match status" value="1"/>
</dbReference>
<evidence type="ECO:0000259" key="6">
    <source>
        <dbReference type="PROSITE" id="PS50160"/>
    </source>
</evidence>
<dbReference type="SUPFAM" id="SSF56091">
    <property type="entry name" value="DNA ligase/mRNA capping enzyme, catalytic domain"/>
    <property type="match status" value="1"/>
</dbReference>
<evidence type="ECO:0000256" key="4">
    <source>
        <dbReference type="ARBA" id="ARBA00022840"/>
    </source>
</evidence>
<dbReference type="GO" id="GO:0003910">
    <property type="term" value="F:DNA ligase (ATP) activity"/>
    <property type="evidence" value="ECO:0007669"/>
    <property type="project" value="InterPro"/>
</dbReference>
<dbReference type="Gene3D" id="3.30.470.30">
    <property type="entry name" value="DNA ligase/mRNA capping enzyme"/>
    <property type="match status" value="2"/>
</dbReference>
<name>A0A915MYU9_MELJA</name>
<dbReference type="GO" id="GO:0003677">
    <property type="term" value="F:DNA binding"/>
    <property type="evidence" value="ECO:0007669"/>
    <property type="project" value="InterPro"/>
</dbReference>
<dbReference type="PANTHER" id="PTHR45997">
    <property type="entry name" value="DNA LIGASE 4"/>
    <property type="match status" value="1"/>
</dbReference>
<reference evidence="8" key="1">
    <citation type="submission" date="2022-11" db="UniProtKB">
        <authorList>
            <consortium name="WormBaseParasite"/>
        </authorList>
    </citation>
    <scope>IDENTIFICATION</scope>
</reference>
<keyword evidence="4" id="KW-0067">ATP-binding</keyword>
<sequence length="518" mass="60470">MTTSTSTHQQTVAQKILFNELCNVFQEIKSTYRATKHFAFNKFLRRWRDEMIKENNEDGFIEYRTDDTFYPALRLFVPSKDGKVREFRIKEAKLNQLVCNSIVAMPLNPVPTNYDLLVERLVNMSADRFPVSMAKLTIWEVNEFLDRIKYPNSVDIQEEAMDKLCRQCTPNELRFIFHIILGNIERYIDMSAHTLMRTFHAEADNLWKEGDSLQFICEKFADPETENSMNLTGHLLCKPFRPMLLKRLNYNKYCLAKIIRYCQRPFYLETKYDGEHLIVHKYEKINYKYFTRNVGKNRRASDGNVYDPKYMDDDFFENNKAFERSIAVFDILYLNGKCLITEKLTLSERVELLENIFRSEDFVNYYKNAMSQNEEGIVVKSLNSLYRPGSRAEKNGWFKIKPDYGIQSVLDLAVVGVRIEAGHDRNRLKSFLVAAKSCSKNGKESTTNDGKFKFKMIAGITSRLKALDFQRLRSTIEVRASGLINGKLQFPAIVGVRHDKILEEVDSVIDVANFDEYI</sequence>
<dbReference type="GO" id="GO:0032807">
    <property type="term" value="C:DNA ligase IV complex"/>
    <property type="evidence" value="ECO:0007669"/>
    <property type="project" value="TreeGrafter"/>
</dbReference>
<dbReference type="Pfam" id="PF04675">
    <property type="entry name" value="DNA_ligase_A_N"/>
    <property type="match status" value="1"/>
</dbReference>
<dbReference type="GO" id="GO:0005958">
    <property type="term" value="C:DNA-dependent protein kinase-DNA ligase 4 complex"/>
    <property type="evidence" value="ECO:0007669"/>
    <property type="project" value="TreeGrafter"/>
</dbReference>